<evidence type="ECO:0000313" key="1">
    <source>
        <dbReference type="EMBL" id="KAF7844339.1"/>
    </source>
</evidence>
<evidence type="ECO:0000313" key="2">
    <source>
        <dbReference type="Proteomes" id="UP000634136"/>
    </source>
</evidence>
<gene>
    <name evidence="1" type="ORF">G2W53_001244</name>
</gene>
<accession>A0A834XHA8</accession>
<sequence length="62" mass="7051">MQEEEIDDGVSPLKIVYPMWYGRPPFIGLNEGKLEDKLKPKASAETAMVRNCCKKLQIRLAT</sequence>
<proteinExistence type="predicted"/>
<dbReference type="Proteomes" id="UP000634136">
    <property type="component" value="Unassembled WGS sequence"/>
</dbReference>
<name>A0A834XHA8_9FABA</name>
<organism evidence="1 2">
    <name type="scientific">Senna tora</name>
    <dbReference type="NCBI Taxonomy" id="362788"/>
    <lineage>
        <taxon>Eukaryota</taxon>
        <taxon>Viridiplantae</taxon>
        <taxon>Streptophyta</taxon>
        <taxon>Embryophyta</taxon>
        <taxon>Tracheophyta</taxon>
        <taxon>Spermatophyta</taxon>
        <taxon>Magnoliopsida</taxon>
        <taxon>eudicotyledons</taxon>
        <taxon>Gunneridae</taxon>
        <taxon>Pentapetalae</taxon>
        <taxon>rosids</taxon>
        <taxon>fabids</taxon>
        <taxon>Fabales</taxon>
        <taxon>Fabaceae</taxon>
        <taxon>Caesalpinioideae</taxon>
        <taxon>Cassia clade</taxon>
        <taxon>Senna</taxon>
    </lineage>
</organism>
<dbReference type="AlphaFoldDB" id="A0A834XHA8"/>
<protein>
    <submittedName>
        <fullName evidence="1">Uncharacterized protein</fullName>
    </submittedName>
</protein>
<reference evidence="1" key="1">
    <citation type="submission" date="2020-09" db="EMBL/GenBank/DDBJ databases">
        <title>Genome-Enabled Discovery of Anthraquinone Biosynthesis in Senna tora.</title>
        <authorList>
            <person name="Kang S.-H."/>
            <person name="Pandey R.P."/>
            <person name="Lee C.-M."/>
            <person name="Sim J.-S."/>
            <person name="Jeong J.-T."/>
            <person name="Choi B.-S."/>
            <person name="Jung M."/>
            <person name="Ginzburg D."/>
            <person name="Zhao K."/>
            <person name="Won S.Y."/>
            <person name="Oh T.-J."/>
            <person name="Yu Y."/>
            <person name="Kim N.-H."/>
            <person name="Lee O.R."/>
            <person name="Lee T.-H."/>
            <person name="Bashyal P."/>
            <person name="Kim T.-S."/>
            <person name="Lee W.-H."/>
            <person name="Kawkins C."/>
            <person name="Kim C.-K."/>
            <person name="Kim J.S."/>
            <person name="Ahn B.O."/>
            <person name="Rhee S.Y."/>
            <person name="Sohng J.K."/>
        </authorList>
    </citation>
    <scope>NUCLEOTIDE SEQUENCE</scope>
    <source>
        <tissue evidence="1">Leaf</tissue>
    </source>
</reference>
<keyword evidence="2" id="KW-1185">Reference proteome</keyword>
<dbReference type="EMBL" id="JAAIUW010000001">
    <property type="protein sequence ID" value="KAF7844339.1"/>
    <property type="molecule type" value="Genomic_DNA"/>
</dbReference>
<comment type="caution">
    <text evidence="1">The sequence shown here is derived from an EMBL/GenBank/DDBJ whole genome shotgun (WGS) entry which is preliminary data.</text>
</comment>